<name>A0A087UQU4_STEMI</name>
<reference evidence="1 2" key="1">
    <citation type="submission" date="2013-11" db="EMBL/GenBank/DDBJ databases">
        <title>Genome sequencing of Stegodyphus mimosarum.</title>
        <authorList>
            <person name="Bechsgaard J."/>
        </authorList>
    </citation>
    <scope>NUCLEOTIDE SEQUENCE [LARGE SCALE GENOMIC DNA]</scope>
</reference>
<dbReference type="EMBL" id="KK121098">
    <property type="protein sequence ID" value="KFM79733.1"/>
    <property type="molecule type" value="Genomic_DNA"/>
</dbReference>
<dbReference type="AlphaFoldDB" id="A0A087UQU4"/>
<protein>
    <submittedName>
        <fullName evidence="1">Uncharacterized protein</fullName>
    </submittedName>
</protein>
<sequence length="34" mass="3982">FRPHVNTSYCANFLFWINQCGNQICCNISFVNNI</sequence>
<organism evidence="1 2">
    <name type="scientific">Stegodyphus mimosarum</name>
    <name type="common">African social velvet spider</name>
    <dbReference type="NCBI Taxonomy" id="407821"/>
    <lineage>
        <taxon>Eukaryota</taxon>
        <taxon>Metazoa</taxon>
        <taxon>Ecdysozoa</taxon>
        <taxon>Arthropoda</taxon>
        <taxon>Chelicerata</taxon>
        <taxon>Arachnida</taxon>
        <taxon>Araneae</taxon>
        <taxon>Araneomorphae</taxon>
        <taxon>Entelegynae</taxon>
        <taxon>Eresoidea</taxon>
        <taxon>Eresidae</taxon>
        <taxon>Stegodyphus</taxon>
    </lineage>
</organism>
<feature type="non-terminal residue" evidence="1">
    <location>
        <position position="1"/>
    </location>
</feature>
<accession>A0A087UQU4</accession>
<feature type="non-terminal residue" evidence="1">
    <location>
        <position position="34"/>
    </location>
</feature>
<evidence type="ECO:0000313" key="1">
    <source>
        <dbReference type="EMBL" id="KFM79733.1"/>
    </source>
</evidence>
<evidence type="ECO:0000313" key="2">
    <source>
        <dbReference type="Proteomes" id="UP000054359"/>
    </source>
</evidence>
<dbReference type="Proteomes" id="UP000054359">
    <property type="component" value="Unassembled WGS sequence"/>
</dbReference>
<gene>
    <name evidence="1" type="ORF">X975_14846</name>
</gene>
<proteinExistence type="predicted"/>
<keyword evidence="2" id="KW-1185">Reference proteome</keyword>